<organism evidence="3">
    <name type="scientific">Ostreococcus tauri</name>
    <name type="common">Marine green alga</name>
    <dbReference type="NCBI Taxonomy" id="70448"/>
    <lineage>
        <taxon>Eukaryota</taxon>
        <taxon>Viridiplantae</taxon>
        <taxon>Chlorophyta</taxon>
        <taxon>Mamiellophyceae</taxon>
        <taxon>Mamiellales</taxon>
        <taxon>Bathycoccaceae</taxon>
        <taxon>Ostreococcus</taxon>
    </lineage>
</organism>
<dbReference type="eggNOG" id="KOG0908">
    <property type="taxonomic scope" value="Eukaryota"/>
</dbReference>
<dbReference type="Proteomes" id="UP000195557">
    <property type="component" value="Unassembled WGS sequence"/>
</dbReference>
<comment type="similarity">
    <text evidence="1">Belongs to the PITHD1 family.</text>
</comment>
<evidence type="ECO:0000256" key="1">
    <source>
        <dbReference type="ARBA" id="ARBA00025788"/>
    </source>
</evidence>
<dbReference type="EMBL" id="KZ155787">
    <property type="protein sequence ID" value="OUS45673.1"/>
    <property type="molecule type" value="Genomic_DNA"/>
</dbReference>
<dbReference type="Gene3D" id="2.60.120.470">
    <property type="entry name" value="PITH domain"/>
    <property type="match status" value="1"/>
</dbReference>
<reference evidence="3" key="1">
    <citation type="submission" date="2017-04" db="EMBL/GenBank/DDBJ databases">
        <title>Population genomics of picophytoplankton unveils novel chromosome hypervariability.</title>
        <authorList>
            <consortium name="DOE Joint Genome Institute"/>
            <person name="Blanc-Mathieu R."/>
            <person name="Krasovec M."/>
            <person name="Hebrard M."/>
            <person name="Yau S."/>
            <person name="Desgranges E."/>
            <person name="Martin J."/>
            <person name="Schackwitz W."/>
            <person name="Kuo A."/>
            <person name="Salin G."/>
            <person name="Donnadieu C."/>
            <person name="Desdevises Y."/>
            <person name="Sanchez-Ferandin S."/>
            <person name="Moreau H."/>
            <person name="Rivals E."/>
            <person name="Grigoriev I.V."/>
            <person name="Grimsley N."/>
            <person name="Eyre-Walker A."/>
            <person name="Piganeau G."/>
        </authorList>
    </citation>
    <scope>NUCLEOTIDE SEQUENCE [LARGE SCALE GENOMIC DNA]</scope>
    <source>
        <strain evidence="3">RCC 1115</strain>
    </source>
</reference>
<evidence type="ECO:0000313" key="3">
    <source>
        <dbReference type="EMBL" id="OUS45673.1"/>
    </source>
</evidence>
<dbReference type="PANTHER" id="PTHR12175">
    <property type="entry name" value="AD039 HT014 THIOREDOXIN FAMILY TRP26"/>
    <property type="match status" value="1"/>
</dbReference>
<proteinExistence type="inferred from homology"/>
<dbReference type="PROSITE" id="PS51532">
    <property type="entry name" value="PITH"/>
    <property type="match status" value="1"/>
</dbReference>
<evidence type="ECO:0000259" key="2">
    <source>
        <dbReference type="PROSITE" id="PS51532"/>
    </source>
</evidence>
<protein>
    <submittedName>
        <fullName evidence="3">Thioredoxin-like protein</fullName>
    </submittedName>
</protein>
<gene>
    <name evidence="3" type="ORF">BE221DRAFT_195283</name>
</gene>
<dbReference type="Pfam" id="PF06201">
    <property type="entry name" value="PITH"/>
    <property type="match status" value="1"/>
</dbReference>
<dbReference type="AlphaFoldDB" id="A0A1Y5IC93"/>
<dbReference type="InterPro" id="IPR045099">
    <property type="entry name" value="PITH1-like"/>
</dbReference>
<dbReference type="InterPro" id="IPR037047">
    <property type="entry name" value="PITH_dom_sf"/>
</dbReference>
<feature type="domain" description="PITH" evidence="2">
    <location>
        <begin position="1"/>
        <end position="162"/>
    </location>
</feature>
<dbReference type="SUPFAM" id="SSF49785">
    <property type="entry name" value="Galactose-binding domain-like"/>
    <property type="match status" value="1"/>
</dbReference>
<dbReference type="GO" id="GO:0005737">
    <property type="term" value="C:cytoplasm"/>
    <property type="evidence" value="ECO:0007669"/>
    <property type="project" value="UniProtKB-ARBA"/>
</dbReference>
<name>A0A1Y5IC93_OSTTA</name>
<dbReference type="InterPro" id="IPR010400">
    <property type="entry name" value="PITH_dom"/>
</dbReference>
<sequence length="162" mass="17116">MARDVGDLIDVDASECLNATDPRGWTSVLARGTLGEPAGALASDDDHELLIRLVFVVPVRARALVIRSPTTRADADVSGVGTVRVFVNGQAMGFENVARRKPAQTLEGAGEHALDATAFDRVRALTIFVESNDKGTARTVISEIRVFGDALASTDVAALKPC</sequence>
<dbReference type="InterPro" id="IPR008979">
    <property type="entry name" value="Galactose-bd-like_sf"/>
</dbReference>
<accession>A0A1Y5IC93</accession>